<protein>
    <submittedName>
        <fullName evidence="3">Uncharacterized protein</fullName>
    </submittedName>
</protein>
<evidence type="ECO:0000313" key="3">
    <source>
        <dbReference type="EMBL" id="GAA0605983.1"/>
    </source>
</evidence>
<comment type="caution">
    <text evidence="3">The sequence shown here is derived from an EMBL/GenBank/DDBJ whole genome shotgun (WGS) entry which is preliminary data.</text>
</comment>
<dbReference type="Proteomes" id="UP001500957">
    <property type="component" value="Unassembled WGS sequence"/>
</dbReference>
<dbReference type="RefSeq" id="WP_344601209.1">
    <property type="nucleotide sequence ID" value="NZ_BAAAHE010000005.1"/>
</dbReference>
<feature type="region of interest" description="Disordered" evidence="1">
    <location>
        <begin position="108"/>
        <end position="127"/>
    </location>
</feature>
<dbReference type="EMBL" id="BAAAHE010000005">
    <property type="protein sequence ID" value="GAA0605983.1"/>
    <property type="molecule type" value="Genomic_DNA"/>
</dbReference>
<gene>
    <name evidence="3" type="ORF">GCM10009547_04860</name>
</gene>
<keyword evidence="4" id="KW-1185">Reference proteome</keyword>
<evidence type="ECO:0000256" key="2">
    <source>
        <dbReference type="SAM" id="Phobius"/>
    </source>
</evidence>
<evidence type="ECO:0000313" key="4">
    <source>
        <dbReference type="Proteomes" id="UP001500957"/>
    </source>
</evidence>
<keyword evidence="2" id="KW-0472">Membrane</keyword>
<keyword evidence="2" id="KW-1133">Transmembrane helix</keyword>
<reference evidence="4" key="1">
    <citation type="journal article" date="2019" name="Int. J. Syst. Evol. Microbiol.">
        <title>The Global Catalogue of Microorganisms (GCM) 10K type strain sequencing project: providing services to taxonomists for standard genome sequencing and annotation.</title>
        <authorList>
            <consortium name="The Broad Institute Genomics Platform"/>
            <consortium name="The Broad Institute Genome Sequencing Center for Infectious Disease"/>
            <person name="Wu L."/>
            <person name="Ma J."/>
        </authorList>
    </citation>
    <scope>NUCLEOTIDE SEQUENCE [LARGE SCALE GENOMIC DNA]</scope>
    <source>
        <strain evidence="4">JCM 10671</strain>
    </source>
</reference>
<feature type="transmembrane region" description="Helical" evidence="2">
    <location>
        <begin position="44"/>
        <end position="64"/>
    </location>
</feature>
<accession>A0ABP3RF55</accession>
<evidence type="ECO:0000256" key="1">
    <source>
        <dbReference type="SAM" id="MobiDB-lite"/>
    </source>
</evidence>
<keyword evidence="2" id="KW-0812">Transmembrane</keyword>
<feature type="transmembrane region" description="Helical" evidence="2">
    <location>
        <begin position="12"/>
        <end position="32"/>
    </location>
</feature>
<proteinExistence type="predicted"/>
<sequence>MNDRVRDLRLKALAGALVLSGLVGVLLGFLGVRRNDDIVLQMPYLASGGLVGLALIGLGAMVMIQQQMQEQSRRAAAVTESLEEWKEAALAELRAFLESATLELEVRNPAPPQRLENSSVGAPRDHV</sequence>
<name>A0ABP3RF55_9ACTN</name>
<organism evidence="3 4">
    <name type="scientific">Sporichthya brevicatena</name>
    <dbReference type="NCBI Taxonomy" id="171442"/>
    <lineage>
        <taxon>Bacteria</taxon>
        <taxon>Bacillati</taxon>
        <taxon>Actinomycetota</taxon>
        <taxon>Actinomycetes</taxon>
        <taxon>Sporichthyales</taxon>
        <taxon>Sporichthyaceae</taxon>
        <taxon>Sporichthya</taxon>
    </lineage>
</organism>